<name>A0A2S6MY05_9HYPH</name>
<gene>
    <name evidence="1" type="ORF">CCR94_20650</name>
</gene>
<dbReference type="AlphaFoldDB" id="A0A2S6MY05"/>
<sequence length="95" mass="10552">MSQEKVELTVPPDVEQHGGAEILRLFICNGALTLSMQRAFEQPDMWGRLLAELAMQVAQVYAHETEMSAEEALADLRVALESGLDRVTFEPPPIN</sequence>
<dbReference type="RefSeq" id="WP_104509802.1">
    <property type="nucleotide sequence ID" value="NZ_JACIGC010000005.1"/>
</dbReference>
<protein>
    <recommendedName>
        <fullName evidence="3">DUF5076 domain-containing protein</fullName>
    </recommendedName>
</protein>
<organism evidence="1 2">
    <name type="scientific">Rhodoblastus sphagnicola</name>
    <dbReference type="NCBI Taxonomy" id="333368"/>
    <lineage>
        <taxon>Bacteria</taxon>
        <taxon>Pseudomonadati</taxon>
        <taxon>Pseudomonadota</taxon>
        <taxon>Alphaproteobacteria</taxon>
        <taxon>Hyphomicrobiales</taxon>
        <taxon>Rhodoblastaceae</taxon>
        <taxon>Rhodoblastus</taxon>
    </lineage>
</organism>
<evidence type="ECO:0000313" key="2">
    <source>
        <dbReference type="Proteomes" id="UP000239089"/>
    </source>
</evidence>
<evidence type="ECO:0008006" key="3">
    <source>
        <dbReference type="Google" id="ProtNLM"/>
    </source>
</evidence>
<proteinExistence type="predicted"/>
<dbReference type="OrthoDB" id="284440at2"/>
<dbReference type="Gene3D" id="3.30.2370.10">
    <property type="entry name" value="putative pyruvate dehydrogenase"/>
    <property type="match status" value="1"/>
</dbReference>
<comment type="caution">
    <text evidence="1">The sequence shown here is derived from an EMBL/GenBank/DDBJ whole genome shotgun (WGS) entry which is preliminary data.</text>
</comment>
<dbReference type="Pfam" id="PF16826">
    <property type="entry name" value="DUF5076"/>
    <property type="match status" value="1"/>
</dbReference>
<accession>A0A2S6MY05</accession>
<dbReference type="EMBL" id="NHSJ01000126">
    <property type="protein sequence ID" value="PPQ27242.1"/>
    <property type="molecule type" value="Genomic_DNA"/>
</dbReference>
<keyword evidence="2" id="KW-1185">Reference proteome</keyword>
<dbReference type="InterPro" id="IPR031796">
    <property type="entry name" value="DUF5076"/>
</dbReference>
<evidence type="ECO:0000313" key="1">
    <source>
        <dbReference type="EMBL" id="PPQ27242.1"/>
    </source>
</evidence>
<dbReference type="Proteomes" id="UP000239089">
    <property type="component" value="Unassembled WGS sequence"/>
</dbReference>
<reference evidence="1 2" key="1">
    <citation type="journal article" date="2018" name="Arch. Microbiol.">
        <title>New insights into the metabolic potential of the phototrophic purple bacterium Rhodopila globiformis DSM 161(T) from its draft genome sequence and evidence for a vanadium-dependent nitrogenase.</title>
        <authorList>
            <person name="Imhoff J.F."/>
            <person name="Rahn T."/>
            <person name="Kunzel S."/>
            <person name="Neulinger S.C."/>
        </authorList>
    </citation>
    <scope>NUCLEOTIDE SEQUENCE [LARGE SCALE GENOMIC DNA]</scope>
    <source>
        <strain evidence="1 2">DSM 16996</strain>
    </source>
</reference>